<keyword evidence="1" id="KW-0433">Leucine-rich repeat</keyword>
<dbReference type="GO" id="GO:0003924">
    <property type="term" value="F:GTPase activity"/>
    <property type="evidence" value="ECO:0007669"/>
    <property type="project" value="InterPro"/>
</dbReference>
<dbReference type="AlphaFoldDB" id="A1ZHW0"/>
<dbReference type="InterPro" id="IPR032675">
    <property type="entry name" value="LRR_dom_sf"/>
</dbReference>
<dbReference type="EMBL" id="AAWS01000008">
    <property type="protein sequence ID" value="EAY30117.1"/>
    <property type="molecule type" value="Genomic_DNA"/>
</dbReference>
<dbReference type="SUPFAM" id="SSF52058">
    <property type="entry name" value="L domain-like"/>
    <property type="match status" value="2"/>
</dbReference>
<evidence type="ECO:0000256" key="1">
    <source>
        <dbReference type="ARBA" id="ARBA00022614"/>
    </source>
</evidence>
<evidence type="ECO:0000256" key="2">
    <source>
        <dbReference type="ARBA" id="ARBA00022737"/>
    </source>
</evidence>
<dbReference type="PROSITE" id="PS51421">
    <property type="entry name" value="RAS"/>
    <property type="match status" value="1"/>
</dbReference>
<dbReference type="Pfam" id="PF13516">
    <property type="entry name" value="LRR_6"/>
    <property type="match status" value="2"/>
</dbReference>
<dbReference type="Pfam" id="PF12799">
    <property type="entry name" value="LRR_4"/>
    <property type="match status" value="7"/>
</dbReference>
<comment type="caution">
    <text evidence="5">The sequence shown here is derived from an EMBL/GenBank/DDBJ whole genome shotgun (WGS) entry which is preliminary data.</text>
</comment>
<protein>
    <submittedName>
        <fullName evidence="5">Rab family protein</fullName>
    </submittedName>
</protein>
<reference evidence="5 6" key="1">
    <citation type="submission" date="2007-01" db="EMBL/GenBank/DDBJ databases">
        <authorList>
            <person name="Haygood M."/>
            <person name="Podell S."/>
            <person name="Anderson C."/>
            <person name="Hopkinson B."/>
            <person name="Roe K."/>
            <person name="Barbeau K."/>
            <person name="Gaasterland T."/>
            <person name="Ferriera S."/>
            <person name="Johnson J."/>
            <person name="Kravitz S."/>
            <person name="Beeson K."/>
            <person name="Sutton G."/>
            <person name="Rogers Y.-H."/>
            <person name="Friedman R."/>
            <person name="Frazier M."/>
            <person name="Venter J.C."/>
        </authorList>
    </citation>
    <scope>NUCLEOTIDE SEQUENCE [LARGE SCALE GENOMIC DNA]</scope>
    <source>
        <strain evidence="5 6">ATCC 23134</strain>
    </source>
</reference>
<evidence type="ECO:0000313" key="6">
    <source>
        <dbReference type="Proteomes" id="UP000004095"/>
    </source>
</evidence>
<keyword evidence="6" id="KW-1185">Reference proteome</keyword>
<dbReference type="SUPFAM" id="SSF52540">
    <property type="entry name" value="P-loop containing nucleoside triphosphate hydrolases"/>
    <property type="match status" value="1"/>
</dbReference>
<dbReference type="Gene3D" id="3.80.10.10">
    <property type="entry name" value="Ribonuclease Inhibitor"/>
    <property type="match status" value="2"/>
</dbReference>
<sequence>MDKQALVTQLIEENIRTQAPTLDLGRCGLGGTEATLGLLSKCTHLKSLNFSNVWFEHNPANDRWEKRASSNEGEKNSLIQVPDCMPGSLEHLRIAGHWPNQWKIEDIGLLQNLPELRAIDLSDNRISDLKPLQNLANLQMLDMSDNRVADLTPLQNLPGLQSIVLSKNKVRDLTPLQHLTGLHTLLLHYNKIGDLAPLQHLTCLTMLSLHHNKISDLAPLQKLRGLLKLDLSNNQLDDLHPLKSLNSLQSLVLRNNQISDLTPLQALHSLQLIVLRDNPVTDLTPLQSLRNLQSLDLRNNQISDLTPLQNLSSLQSIDLRHNPINDLLPLQNLPNLQSIDLKYNHINDLAPLQNLPNLESIDLSDNQISDLTPLQNLSNLQSIDLSNNQVNHLASLQYLPNLESIDLSDNQINDLAPLQNLGDLQSIDLSNNQIHDLTPLQNLPNLESIDLSDNQISDLTPLQNLGSLQSINLRNNQVSDLSPLQALHDLQAINLSDNQISDLAPLQKLPHLKSIDLRDNQIEVFPEHLITNCPQLTSLHLYHNPIQGLPPEIYNQGECSNKIRHYFQDLNQGKVQVYQAKVVLVGNGRVGKTSLVRRWLDQRFDVDEPSTHAIQLRQMFLPELAQRKQLDQVQIQVWDFGGQDIYHATHQLFMQTKAVFVLVWDWKTQHSPQNYETLPDGSLTHYANHPLDYWLNYTHTLGKRSPVLVVQTKAGKDGRKLPSGWSKLQEKYHIKTAIAAELSKADEDDNGMGEFKEALYRTIRQQIKKACTDLPEAWWLVRLTVEEMAKTKHTLSREAFAQLCIEQGVSPDSIDTVQDYLHHTGVFFYRVGLFDNQIILDQRWAIEAVYTLFDRTGMFMEYRGKGFFKGKDLGLSWQGKPLEEQELLVSFMESCQICVEVGDEYTTGDDHRKERTPFVQRTYLAPQLLPDELIANQEALFPSKSLGLYVRFRLPFLHAAIIQQFILHTYHLAHHDNIKQQRILLKQEGELALVEAFPAAKELIVQVKSDQVVVHSPLLERIRQELAHILALGESPEPMWSIDGQGYVSQAQLQAHPPQNPEIRADNGQYYLVSAFAPFLAKPAHTLPRLVSSIPQKVVQRVDEAIDYLRGNNIVGYFEVLEEVVPDQQMQKFTHFKNRFESDDLGVYFVQQLESFAKGLLKTDG</sequence>
<dbReference type="InterPro" id="IPR003591">
    <property type="entry name" value="Leu-rich_rpt_typical-subtyp"/>
</dbReference>
<dbReference type="eggNOG" id="COG1100">
    <property type="taxonomic scope" value="Bacteria"/>
</dbReference>
<dbReference type="InterPro" id="IPR001806">
    <property type="entry name" value="Small_GTPase"/>
</dbReference>
<dbReference type="PANTHER" id="PTHR46652">
    <property type="entry name" value="LEUCINE-RICH REPEAT AND IQ DOMAIN-CONTAINING PROTEIN 1-RELATED"/>
    <property type="match status" value="1"/>
</dbReference>
<name>A1ZHW0_MICM2</name>
<feature type="domain" description="COR" evidence="3">
    <location>
        <begin position="775"/>
        <end position="929"/>
    </location>
</feature>
<dbReference type="SMART" id="SM00364">
    <property type="entry name" value="LRR_BAC"/>
    <property type="match status" value="11"/>
</dbReference>
<dbReference type="Proteomes" id="UP000004095">
    <property type="component" value="Unassembled WGS sequence"/>
</dbReference>
<organism evidence="5 6">
    <name type="scientific">Microscilla marina ATCC 23134</name>
    <dbReference type="NCBI Taxonomy" id="313606"/>
    <lineage>
        <taxon>Bacteria</taxon>
        <taxon>Pseudomonadati</taxon>
        <taxon>Bacteroidota</taxon>
        <taxon>Cytophagia</taxon>
        <taxon>Cytophagales</taxon>
        <taxon>Microscillaceae</taxon>
        <taxon>Microscilla</taxon>
    </lineage>
</organism>
<dbReference type="PRINTS" id="PR00449">
    <property type="entry name" value="RASTRNSFRMNG"/>
</dbReference>
<evidence type="ECO:0000313" key="5">
    <source>
        <dbReference type="EMBL" id="EAY30117.1"/>
    </source>
</evidence>
<evidence type="ECO:0000259" key="3">
    <source>
        <dbReference type="Pfam" id="PF16095"/>
    </source>
</evidence>
<dbReference type="InterPro" id="IPR001611">
    <property type="entry name" value="Leu-rich_rpt"/>
</dbReference>
<dbReference type="PROSITE" id="PS51450">
    <property type="entry name" value="LRR"/>
    <property type="match status" value="17"/>
</dbReference>
<dbReference type="Gene3D" id="1.10.10.10">
    <property type="entry name" value="Winged helix-like DNA-binding domain superfamily/Winged helix DNA-binding domain"/>
    <property type="match status" value="1"/>
</dbReference>
<dbReference type="SMART" id="SM00365">
    <property type="entry name" value="LRR_SD22"/>
    <property type="match status" value="14"/>
</dbReference>
<dbReference type="Gene3D" id="3.30.310.200">
    <property type="match status" value="1"/>
</dbReference>
<dbReference type="eggNOG" id="COG4886">
    <property type="taxonomic scope" value="Bacteria"/>
</dbReference>
<dbReference type="InterPro" id="IPR025875">
    <property type="entry name" value="Leu-rich_rpt_4"/>
</dbReference>
<dbReference type="Pfam" id="PF16095">
    <property type="entry name" value="COR-A"/>
    <property type="match status" value="1"/>
</dbReference>
<evidence type="ECO:0000259" key="4">
    <source>
        <dbReference type="Pfam" id="PF25497"/>
    </source>
</evidence>
<dbReference type="SMART" id="SM00369">
    <property type="entry name" value="LRR_TYP"/>
    <property type="match status" value="19"/>
</dbReference>
<dbReference type="PRINTS" id="PR00019">
    <property type="entry name" value="LEURICHRPT"/>
</dbReference>
<feature type="domain" description="C-terminal of Roc COR-B" evidence="4">
    <location>
        <begin position="948"/>
        <end position="1029"/>
    </location>
</feature>
<proteinExistence type="predicted"/>
<dbReference type="InterPro" id="IPR050836">
    <property type="entry name" value="SDS22/Internalin_LRR"/>
</dbReference>
<accession>A1ZHW0</accession>
<dbReference type="GO" id="GO:0005525">
    <property type="term" value="F:GTP binding"/>
    <property type="evidence" value="ECO:0007669"/>
    <property type="project" value="InterPro"/>
</dbReference>
<dbReference type="InterPro" id="IPR057263">
    <property type="entry name" value="COR-B"/>
</dbReference>
<dbReference type="Gene3D" id="3.40.50.300">
    <property type="entry name" value="P-loop containing nucleotide triphosphate hydrolases"/>
    <property type="match status" value="1"/>
</dbReference>
<dbReference type="Pfam" id="PF25497">
    <property type="entry name" value="COR-B"/>
    <property type="match status" value="1"/>
</dbReference>
<keyword evidence="2" id="KW-0677">Repeat</keyword>
<dbReference type="InterPro" id="IPR036388">
    <property type="entry name" value="WH-like_DNA-bd_sf"/>
</dbReference>
<dbReference type="InterPro" id="IPR032171">
    <property type="entry name" value="COR-A"/>
</dbReference>
<dbReference type="Pfam" id="PF08477">
    <property type="entry name" value="Roc"/>
    <property type="match status" value="1"/>
</dbReference>
<dbReference type="InterPro" id="IPR027417">
    <property type="entry name" value="P-loop_NTPase"/>
</dbReference>
<dbReference type="PROSITE" id="PS51419">
    <property type="entry name" value="RAB"/>
    <property type="match status" value="1"/>
</dbReference>
<dbReference type="PANTHER" id="PTHR46652:SF3">
    <property type="entry name" value="LEUCINE-RICH REPEAT-CONTAINING PROTEIN 9"/>
    <property type="match status" value="1"/>
</dbReference>
<gene>
    <name evidence="5" type="ORF">M23134_05450</name>
</gene>